<gene>
    <name evidence="1" type="ORF">CDAR_308511</name>
</gene>
<accession>A0AAV4S163</accession>
<dbReference type="AlphaFoldDB" id="A0AAV4S163"/>
<protein>
    <submittedName>
        <fullName evidence="1">Uncharacterized protein</fullName>
    </submittedName>
</protein>
<organism evidence="1 2">
    <name type="scientific">Caerostris darwini</name>
    <dbReference type="NCBI Taxonomy" id="1538125"/>
    <lineage>
        <taxon>Eukaryota</taxon>
        <taxon>Metazoa</taxon>
        <taxon>Ecdysozoa</taxon>
        <taxon>Arthropoda</taxon>
        <taxon>Chelicerata</taxon>
        <taxon>Arachnida</taxon>
        <taxon>Araneae</taxon>
        <taxon>Araneomorphae</taxon>
        <taxon>Entelegynae</taxon>
        <taxon>Araneoidea</taxon>
        <taxon>Araneidae</taxon>
        <taxon>Caerostris</taxon>
    </lineage>
</organism>
<sequence>MLKRWGWRVASQIWHWISQPKVIDSYITQEKRHQIESLKESIRMAFILYQKGISSFTKASVGQKKLVPLSIKIDLADQNSTKRGLTLLTYEYFYPYLFEKRTFEESEDDCILKLQSFKERATEDYFFKTPANDAPATKLPFCSFPGDKAAEEGIFLAKESNLLRKA</sequence>
<dbReference type="EMBL" id="BPLQ01007019">
    <property type="protein sequence ID" value="GIY27104.1"/>
    <property type="molecule type" value="Genomic_DNA"/>
</dbReference>
<keyword evidence="2" id="KW-1185">Reference proteome</keyword>
<evidence type="ECO:0000313" key="2">
    <source>
        <dbReference type="Proteomes" id="UP001054837"/>
    </source>
</evidence>
<dbReference type="Proteomes" id="UP001054837">
    <property type="component" value="Unassembled WGS sequence"/>
</dbReference>
<comment type="caution">
    <text evidence="1">The sequence shown here is derived from an EMBL/GenBank/DDBJ whole genome shotgun (WGS) entry which is preliminary data.</text>
</comment>
<reference evidence="1 2" key="1">
    <citation type="submission" date="2021-06" db="EMBL/GenBank/DDBJ databases">
        <title>Caerostris darwini draft genome.</title>
        <authorList>
            <person name="Kono N."/>
            <person name="Arakawa K."/>
        </authorList>
    </citation>
    <scope>NUCLEOTIDE SEQUENCE [LARGE SCALE GENOMIC DNA]</scope>
</reference>
<name>A0AAV4S163_9ARAC</name>
<proteinExistence type="predicted"/>
<evidence type="ECO:0000313" key="1">
    <source>
        <dbReference type="EMBL" id="GIY27104.1"/>
    </source>
</evidence>